<dbReference type="EMBL" id="CP027753">
    <property type="protein sequence ID" value="AZE47432.1"/>
    <property type="molecule type" value="Genomic_DNA"/>
</dbReference>
<accession>A0A3G7TM33</accession>
<evidence type="ECO:0000313" key="2">
    <source>
        <dbReference type="EMBL" id="AZE47432.1"/>
    </source>
</evidence>
<keyword evidence="1" id="KW-1133">Transmembrane helix</keyword>
<dbReference type="Proteomes" id="UP000268048">
    <property type="component" value="Chromosome"/>
</dbReference>
<protein>
    <submittedName>
        <fullName evidence="2">Long-chain-fatty-acid--CoA ligase</fullName>
        <ecNumber evidence="2">6.2.1.3</ecNumber>
    </submittedName>
</protein>
<keyword evidence="1" id="KW-0812">Transmembrane</keyword>
<reference evidence="2 3" key="1">
    <citation type="submission" date="2018-03" db="EMBL/GenBank/DDBJ databases">
        <title>Diversity of phytobeneficial traits revealed by whole-genome analysis of worldwide-isolated phenazine-producing Pseudomonas spp.</title>
        <authorList>
            <person name="Biessy A."/>
            <person name="Novinscak A."/>
            <person name="Blom J."/>
            <person name="Leger G."/>
            <person name="Thomashow L.S."/>
            <person name="Cazorla F.M."/>
            <person name="Josic D."/>
            <person name="Filion M."/>
        </authorList>
    </citation>
    <scope>NUCLEOTIDE SEQUENCE [LARGE SCALE GENOMIC DNA]</scope>
    <source>
        <strain evidence="2 3">B25</strain>
    </source>
</reference>
<keyword evidence="1" id="KW-0472">Membrane</keyword>
<gene>
    <name evidence="2" type="ORF">C4K04_1744</name>
</gene>
<keyword evidence="2" id="KW-0436">Ligase</keyword>
<sequence length="474" mass="51818">MSSVSLTEQMGAMALIDELRHSQAEVQKHLDLPRHRQLVAERIREFYRSRGIEVEDALVGEGVRNFFAARLTYEAQPIGPWSKCLAQVYITRAQWLMPLAVFSIVSLAAIFMARPVADFFAGVRLQTTQTQVDQARAQADARGVQLDRLEKRLSGLESEALAANVPAAIRLLKPVHDALEKLRLAQPITLPPKVTAQSRAEDAALAVSVTENLKKEAADLQALEPQLNTVAQLLVADTKLKTQVTAASFAVLGTTYPALGAAASKAHSVLDQADTQGLPAVQSALDQLDALVTQTRVINPFLTQLQEARGNLRKMGLSKVDAEQFQPLFAKVDQAVKEMDAVAAERGLQEIERLRAVAATPLTLEVVSRTGEKSMIERNYDPTGGKTWYLLTEASDASGNVVPVPITSIESGERRYASIFGVRVSQATYQAAKNDKLLDGHVDDRLMGKKAANSLTFTFVKGPVKTKPDYILEW</sequence>
<dbReference type="GO" id="GO:0004467">
    <property type="term" value="F:long-chain fatty acid-CoA ligase activity"/>
    <property type="evidence" value="ECO:0007669"/>
    <property type="project" value="UniProtKB-EC"/>
</dbReference>
<evidence type="ECO:0000256" key="1">
    <source>
        <dbReference type="SAM" id="Phobius"/>
    </source>
</evidence>
<proteinExistence type="predicted"/>
<name>A0A3G7TM33_9PSED</name>
<feature type="transmembrane region" description="Helical" evidence="1">
    <location>
        <begin position="95"/>
        <end position="113"/>
    </location>
</feature>
<dbReference type="EC" id="6.2.1.3" evidence="2"/>
<dbReference type="Pfam" id="PF19911">
    <property type="entry name" value="DUF6384"/>
    <property type="match status" value="2"/>
</dbReference>
<evidence type="ECO:0000313" key="3">
    <source>
        <dbReference type="Proteomes" id="UP000268048"/>
    </source>
</evidence>
<organism evidence="2 3">
    <name type="scientific">Pseudomonas chlororaphis</name>
    <dbReference type="NCBI Taxonomy" id="587753"/>
    <lineage>
        <taxon>Bacteria</taxon>
        <taxon>Pseudomonadati</taxon>
        <taxon>Pseudomonadota</taxon>
        <taxon>Gammaproteobacteria</taxon>
        <taxon>Pseudomonadales</taxon>
        <taxon>Pseudomonadaceae</taxon>
        <taxon>Pseudomonas</taxon>
    </lineage>
</organism>
<dbReference type="AlphaFoldDB" id="A0A3G7TM33"/>
<dbReference type="InterPro" id="IPR045964">
    <property type="entry name" value="DUF6384"/>
</dbReference>